<reference evidence="1 2" key="1">
    <citation type="journal article" date="2020" name="BMC Genomics">
        <title>Intraspecific diversification of the crop wild relative Brassica cretica Lam. using demographic model selection.</title>
        <authorList>
            <person name="Kioukis A."/>
            <person name="Michalopoulou V.A."/>
            <person name="Briers L."/>
            <person name="Pirintsos S."/>
            <person name="Studholme D.J."/>
            <person name="Pavlidis P."/>
            <person name="Sarris P.F."/>
        </authorList>
    </citation>
    <scope>NUCLEOTIDE SEQUENCE [LARGE SCALE GENOMIC DNA]</scope>
    <source>
        <strain evidence="2">cv. PFS-1207/04</strain>
    </source>
</reference>
<proteinExistence type="predicted"/>
<gene>
    <name evidence="1" type="ORF">DY000_02032417</name>
</gene>
<sequence length="271" mass="30469">MSLSRSSRVIVTGAMGRAAETQTHVLPVDLDLRHHRLNSVITDKPSIRGRRHHHSMILYGCFFGTDIYKSDPRTVNFISVLPLIQKELENGRDIIGKISLPAFQIIYPIIKSTGSETSGLAMLLVRACGAETFVSWMLLERAEASCVFMLELNFHSVSSIYSSQWFACLASHTSRSNSPVTHPSYSFSFQMRLTSMSDCYRTVFGSVDHFRNVSVRTADIEMLGAIYIDCGVPVMLGGPIGSETRQRWSYVLRYQLLGWTGYHDIESCWIA</sequence>
<dbReference type="EMBL" id="QGKV02000649">
    <property type="protein sequence ID" value="KAF3579673.1"/>
    <property type="molecule type" value="Genomic_DNA"/>
</dbReference>
<comment type="caution">
    <text evidence="1">The sequence shown here is derived from an EMBL/GenBank/DDBJ whole genome shotgun (WGS) entry which is preliminary data.</text>
</comment>
<evidence type="ECO:0000313" key="2">
    <source>
        <dbReference type="Proteomes" id="UP000266723"/>
    </source>
</evidence>
<name>A0ABQ7DQP6_BRACR</name>
<organism evidence="1 2">
    <name type="scientific">Brassica cretica</name>
    <name type="common">Mustard</name>
    <dbReference type="NCBI Taxonomy" id="69181"/>
    <lineage>
        <taxon>Eukaryota</taxon>
        <taxon>Viridiplantae</taxon>
        <taxon>Streptophyta</taxon>
        <taxon>Embryophyta</taxon>
        <taxon>Tracheophyta</taxon>
        <taxon>Spermatophyta</taxon>
        <taxon>Magnoliopsida</taxon>
        <taxon>eudicotyledons</taxon>
        <taxon>Gunneridae</taxon>
        <taxon>Pentapetalae</taxon>
        <taxon>rosids</taxon>
        <taxon>malvids</taxon>
        <taxon>Brassicales</taxon>
        <taxon>Brassicaceae</taxon>
        <taxon>Brassiceae</taxon>
        <taxon>Brassica</taxon>
    </lineage>
</organism>
<accession>A0ABQ7DQP6</accession>
<keyword evidence="2" id="KW-1185">Reference proteome</keyword>
<evidence type="ECO:0000313" key="1">
    <source>
        <dbReference type="EMBL" id="KAF3579673.1"/>
    </source>
</evidence>
<protein>
    <submittedName>
        <fullName evidence="1">Uncharacterized protein</fullName>
    </submittedName>
</protein>
<dbReference type="Proteomes" id="UP000266723">
    <property type="component" value="Unassembled WGS sequence"/>
</dbReference>